<proteinExistence type="predicted"/>
<gene>
    <name evidence="1" type="ORF">ACFQRF_24155</name>
</gene>
<name>A0ABW2KLG5_9ACTN</name>
<protein>
    <recommendedName>
        <fullName evidence="3">Anti-sigma factor</fullName>
    </recommendedName>
</protein>
<evidence type="ECO:0008006" key="3">
    <source>
        <dbReference type="Google" id="ProtNLM"/>
    </source>
</evidence>
<keyword evidence="2" id="KW-1185">Reference proteome</keyword>
<dbReference type="EMBL" id="JBHTBH010000014">
    <property type="protein sequence ID" value="MFC7330832.1"/>
    <property type="molecule type" value="Genomic_DNA"/>
</dbReference>
<dbReference type="RefSeq" id="WP_379873471.1">
    <property type="nucleotide sequence ID" value="NZ_JBHTBH010000014.1"/>
</dbReference>
<evidence type="ECO:0000313" key="2">
    <source>
        <dbReference type="Proteomes" id="UP001596540"/>
    </source>
</evidence>
<evidence type="ECO:0000313" key="1">
    <source>
        <dbReference type="EMBL" id="MFC7330832.1"/>
    </source>
</evidence>
<organism evidence="1 2">
    <name type="scientific">Marinactinospora rubrisoli</name>
    <dbReference type="NCBI Taxonomy" id="2715399"/>
    <lineage>
        <taxon>Bacteria</taxon>
        <taxon>Bacillati</taxon>
        <taxon>Actinomycetota</taxon>
        <taxon>Actinomycetes</taxon>
        <taxon>Streptosporangiales</taxon>
        <taxon>Nocardiopsidaceae</taxon>
        <taxon>Marinactinospora</taxon>
    </lineage>
</organism>
<reference evidence="2" key="1">
    <citation type="journal article" date="2019" name="Int. J. Syst. Evol. Microbiol.">
        <title>The Global Catalogue of Microorganisms (GCM) 10K type strain sequencing project: providing services to taxonomists for standard genome sequencing and annotation.</title>
        <authorList>
            <consortium name="The Broad Institute Genomics Platform"/>
            <consortium name="The Broad Institute Genome Sequencing Center for Infectious Disease"/>
            <person name="Wu L."/>
            <person name="Ma J."/>
        </authorList>
    </citation>
    <scope>NUCLEOTIDE SEQUENCE [LARGE SCALE GENOMIC DNA]</scope>
    <source>
        <strain evidence="2">CGMCC 4.7382</strain>
    </source>
</reference>
<dbReference type="Proteomes" id="UP001596540">
    <property type="component" value="Unassembled WGS sequence"/>
</dbReference>
<comment type="caution">
    <text evidence="1">The sequence shown here is derived from an EMBL/GenBank/DDBJ whole genome shotgun (WGS) entry which is preliminary data.</text>
</comment>
<accession>A0ABW2KLG5</accession>
<sequence>MDDDEPGEDELWVRELWAALSREERAEIVAETLTADPVWERYARMLMEE</sequence>